<dbReference type="SMART" id="SM00471">
    <property type="entry name" value="HDc"/>
    <property type="match status" value="1"/>
</dbReference>
<organism evidence="6 7">
    <name type="scientific">Verrucomicrobia subdivision 6 bacterium BACL9 MAG-120924-bin69</name>
    <dbReference type="NCBI Taxonomy" id="1655635"/>
    <lineage>
        <taxon>Bacteria</taxon>
        <taxon>Pseudomonadati</taxon>
        <taxon>Verrucomicrobiota</taxon>
        <taxon>Verrucomicrobiia</taxon>
        <taxon>Verrucomicrobiales</taxon>
        <taxon>Verrucomicrobia subdivision 6</taxon>
    </lineage>
</organism>
<evidence type="ECO:0000313" key="7">
    <source>
        <dbReference type="Proteomes" id="UP000051220"/>
    </source>
</evidence>
<evidence type="ECO:0000256" key="4">
    <source>
        <dbReference type="HAMAP-Rule" id="MF_00277"/>
    </source>
</evidence>
<keyword evidence="1 4" id="KW-0808">Transferase</keyword>
<comment type="caution">
    <text evidence="4">Lacks conserved residue(s) required for the propagation of feature annotation.</text>
</comment>
<dbReference type="EC" id="3.1.4.-" evidence="4"/>
<comment type="activity regulation">
    <text evidence="4">Uridylyltransferase (UTase) activity is inhibited by glutamine, while glutamine activates uridylyl-removing (UR) activity.</text>
</comment>
<dbReference type="InterPro" id="IPR045865">
    <property type="entry name" value="ACT-like_dom_sf"/>
</dbReference>
<dbReference type="PANTHER" id="PTHR47320:SF1">
    <property type="entry name" value="BIFUNCTIONAL URIDYLYLTRANSFERASE_URIDYLYL-REMOVING ENZYME"/>
    <property type="match status" value="1"/>
</dbReference>
<feature type="region of interest" description="Uridylyltransferase" evidence="4">
    <location>
        <begin position="1"/>
        <end position="161"/>
    </location>
</feature>
<comment type="domain">
    <text evidence="4">Has four distinct domains: an N-terminal nucleotidyltransferase (NT) domain responsible for UTase activity, a central HD domain that encodes UR activity, and two C-terminal ACT domains that seem to have a role in glutamine sensing.</text>
</comment>
<keyword evidence="3 4" id="KW-0378">Hydrolase</keyword>
<dbReference type="GO" id="GO:0008081">
    <property type="term" value="F:phosphoric diester hydrolase activity"/>
    <property type="evidence" value="ECO:0007669"/>
    <property type="project" value="UniProtKB-UniRule"/>
</dbReference>
<accession>A0A0R2XJL4</accession>
<evidence type="ECO:0000313" key="6">
    <source>
        <dbReference type="EMBL" id="KRP33851.1"/>
    </source>
</evidence>
<comment type="caution">
    <text evidence="6">The sequence shown here is derived from an EMBL/GenBank/DDBJ whole genome shotgun (WGS) entry which is preliminary data.</text>
</comment>
<dbReference type="Pfam" id="PF08335">
    <property type="entry name" value="GlnD_UR_UTase"/>
    <property type="match status" value="1"/>
</dbReference>
<dbReference type="SUPFAM" id="SSF55021">
    <property type="entry name" value="ACT-like"/>
    <property type="match status" value="2"/>
</dbReference>
<sequence length="711" mass="80377">MENQQSRHSKEGGTVFVQEPNLKSGVGGLRDLHNLRWVGKVCGEGESLDKLVERSWLGEAEAKQVEQSFDFLMMMREWLHAGQGGAGDVLSLRRQGELAEAMGYPQPNILRKSEALMREVYGHMRTLNLLCNSTSTRLCQQRLGRPRGLWSFFAGWRGARRAADGFILQGAELQPEHPKVFDEDPARMVRVFRILQDQGSVPGAELKALMRTRFALLTEAVAQQKEVQETFLHILRQKGKVGRILRTMHETGVLGRMVPEFAPLTCLVQHEFFHRYTADEHTLVCLEQLDAMLGSKEPDLRKYAELYAKVEVPEILALAVLLHDTGKAELTRNHEEVGAANAVAVARRFGFWGRELQLMTFLVDHHMTLGTFARKNLDEPATIRDLARIVRDQERLDLLMLISAADVRAVAGKNNWSSWRELLVWNLYQKTKQMLAGEEEFLRVEDEKRAKQKEEVRAILSTTFTEDEVSQHLERMGPAYVRMCPPALVMRHLGAVHEFLERRISGADTLVPLVKWLDQSEEGHTEVIIVTWNRERLFSKIAGSFAVAGLNILSANIFTRRDDVVVDTFQVCNERMEPVTHPIDRSTFEKTLTEALGETEDHLNERIAEVGPTLWQRSLGEAEFPASLRVDQTSESGRTLIHVEAPDRVGLLHALTRAIADEGMQISGARITTEKGAALDTFLIEENSGEAVRGEDRLARLIQRLKGVVSR</sequence>
<evidence type="ECO:0000256" key="3">
    <source>
        <dbReference type="ARBA" id="ARBA00022801"/>
    </source>
</evidence>
<reference evidence="6 7" key="1">
    <citation type="submission" date="2015-10" db="EMBL/GenBank/DDBJ databases">
        <title>Metagenome-Assembled Genomes uncover a global brackish microbiome.</title>
        <authorList>
            <person name="Hugerth L.W."/>
            <person name="Larsson J."/>
            <person name="Alneberg J."/>
            <person name="Lindh M.V."/>
            <person name="Legrand C."/>
            <person name="Pinhassi J."/>
            <person name="Andersson A.F."/>
        </authorList>
    </citation>
    <scope>NUCLEOTIDE SEQUENCE [LARGE SCALE GENOMIC DNA]</scope>
    <source>
        <strain evidence="6">BACL9 MAG-120924-bin69</strain>
    </source>
</reference>
<dbReference type="HAMAP" id="MF_00277">
    <property type="entry name" value="PII_uridylyl_transf"/>
    <property type="match status" value="1"/>
</dbReference>
<protein>
    <recommendedName>
        <fullName evidence="4">Bifunctional uridylyltransferase/uridylyl-removing enzyme</fullName>
        <shortName evidence="4">UTase/UR</shortName>
    </recommendedName>
    <alternativeName>
        <fullName evidence="4">Bifunctional [protein-PII] modification enzyme</fullName>
    </alternativeName>
    <alternativeName>
        <fullName evidence="4">Bifunctional nitrogen sensor protein</fullName>
    </alternativeName>
    <domain>
        <recommendedName>
            <fullName evidence="4">[Protein-PII] uridylyltransferase</fullName>
            <shortName evidence="4">PII uridylyltransferase</shortName>
            <shortName evidence="4">UTase</shortName>
            <ecNumber evidence="4">2.7.7.59</ecNumber>
        </recommendedName>
    </domain>
    <domain>
        <recommendedName>
            <fullName evidence="4">[Protein-PII]-UMP uridylyl-removing enzyme</fullName>
            <shortName evidence="4">UR</shortName>
            <ecNumber evidence="4">3.1.4.-</ecNumber>
        </recommendedName>
    </domain>
</protein>
<keyword evidence="4" id="KW-0511">Multifunctional enzyme</keyword>
<dbReference type="EMBL" id="LIDN01000075">
    <property type="protein sequence ID" value="KRP33851.1"/>
    <property type="molecule type" value="Genomic_DNA"/>
</dbReference>
<dbReference type="EC" id="2.7.7.59" evidence="4"/>
<evidence type="ECO:0000259" key="5">
    <source>
        <dbReference type="PROSITE" id="PS51671"/>
    </source>
</evidence>
<dbReference type="CDD" id="cd04900">
    <property type="entry name" value="ACT_UUR-like_1"/>
    <property type="match status" value="1"/>
</dbReference>
<dbReference type="InterPro" id="IPR003607">
    <property type="entry name" value="HD/PDEase_dom"/>
</dbReference>
<dbReference type="Proteomes" id="UP000051220">
    <property type="component" value="Unassembled WGS sequence"/>
</dbReference>
<keyword evidence="2" id="KW-0677">Repeat</keyword>
<dbReference type="SUPFAM" id="SSF81891">
    <property type="entry name" value="Poly A polymerase C-terminal region-like"/>
    <property type="match status" value="1"/>
</dbReference>
<feature type="domain" description="ACT" evidence="5">
    <location>
        <begin position="640"/>
        <end position="711"/>
    </location>
</feature>
<comment type="catalytic activity">
    <reaction evidence="4">
        <text>[protein-PII]-L-tyrosine + UTP = [protein-PII]-uridylyl-L-tyrosine + diphosphate</text>
        <dbReference type="Rhea" id="RHEA:13673"/>
        <dbReference type="Rhea" id="RHEA-COMP:12147"/>
        <dbReference type="Rhea" id="RHEA-COMP:12148"/>
        <dbReference type="ChEBI" id="CHEBI:33019"/>
        <dbReference type="ChEBI" id="CHEBI:46398"/>
        <dbReference type="ChEBI" id="CHEBI:46858"/>
        <dbReference type="ChEBI" id="CHEBI:90602"/>
        <dbReference type="EC" id="2.7.7.59"/>
    </reaction>
</comment>
<evidence type="ECO:0000256" key="2">
    <source>
        <dbReference type="ARBA" id="ARBA00022737"/>
    </source>
</evidence>
<dbReference type="InterPro" id="IPR013546">
    <property type="entry name" value="PII_UdlTrfase/GS_AdlTrfase"/>
</dbReference>
<name>A0A0R2XJL4_9BACT</name>
<dbReference type="InterPro" id="IPR002912">
    <property type="entry name" value="ACT_dom"/>
</dbReference>
<dbReference type="AlphaFoldDB" id="A0A0R2XJL4"/>
<proteinExistence type="inferred from homology"/>
<feature type="domain" description="ACT" evidence="5">
    <location>
        <begin position="526"/>
        <end position="615"/>
    </location>
</feature>
<dbReference type="InterPro" id="IPR010043">
    <property type="entry name" value="UTase/UR"/>
</dbReference>
<dbReference type="GO" id="GO:0008773">
    <property type="term" value="F:[protein-PII] uridylyltransferase activity"/>
    <property type="evidence" value="ECO:0007669"/>
    <property type="project" value="UniProtKB-UniRule"/>
</dbReference>
<evidence type="ECO:0000256" key="1">
    <source>
        <dbReference type="ARBA" id="ARBA00022679"/>
    </source>
</evidence>
<dbReference type="GO" id="GO:0006808">
    <property type="term" value="P:regulation of nitrogen utilization"/>
    <property type="evidence" value="ECO:0007669"/>
    <property type="project" value="UniProtKB-UniRule"/>
</dbReference>
<comment type="similarity">
    <text evidence="4">Belongs to the GlnD family.</text>
</comment>
<keyword evidence="4" id="KW-0548">Nucleotidyltransferase</keyword>
<dbReference type="PROSITE" id="PS51671">
    <property type="entry name" value="ACT"/>
    <property type="match status" value="2"/>
</dbReference>
<comment type="cofactor">
    <cofactor evidence="4">
        <name>Mg(2+)</name>
        <dbReference type="ChEBI" id="CHEBI:18420"/>
    </cofactor>
</comment>
<dbReference type="Gene3D" id="3.30.70.260">
    <property type="match status" value="1"/>
</dbReference>
<dbReference type="CDD" id="cd04873">
    <property type="entry name" value="ACT_UUR-ACR-like"/>
    <property type="match status" value="1"/>
</dbReference>
<gene>
    <name evidence="4" type="primary">glnD</name>
    <name evidence="6" type="ORF">ABS33_03100</name>
</gene>
<comment type="function">
    <text evidence="4">Modifies, by uridylylation and deuridylylation, the PII regulatory proteins (GlnB and homologs), in response to the nitrogen status of the cell that GlnD senses through the glutamine level. Under low glutamine levels, catalyzes the conversion of the PII proteins and UTP to PII-UMP and PPi, while under higher glutamine levels, GlnD hydrolyzes PII-UMP to PII and UMP (deuridylylation). Thus, controls uridylylation state and activity of the PII proteins, and plays an important role in the regulation of nitrogen metabolism.</text>
</comment>
<dbReference type="PANTHER" id="PTHR47320">
    <property type="entry name" value="BIFUNCTIONAL URIDYLYLTRANSFERASE/URIDYLYL-REMOVING ENZYME"/>
    <property type="match status" value="1"/>
</dbReference>
<dbReference type="Gene3D" id="1.10.3090.10">
    <property type="entry name" value="cca-adding enzyme, domain 2"/>
    <property type="match status" value="1"/>
</dbReference>
<dbReference type="SUPFAM" id="SSF81593">
    <property type="entry name" value="Nucleotidyltransferase substrate binding subunit/domain"/>
    <property type="match status" value="1"/>
</dbReference>
<comment type="catalytic activity">
    <reaction evidence="4">
        <text>[protein-PII]-uridylyl-L-tyrosine + H2O = [protein-PII]-L-tyrosine + UMP + H(+)</text>
        <dbReference type="Rhea" id="RHEA:48600"/>
        <dbReference type="Rhea" id="RHEA-COMP:12147"/>
        <dbReference type="Rhea" id="RHEA-COMP:12148"/>
        <dbReference type="ChEBI" id="CHEBI:15377"/>
        <dbReference type="ChEBI" id="CHEBI:15378"/>
        <dbReference type="ChEBI" id="CHEBI:46858"/>
        <dbReference type="ChEBI" id="CHEBI:57865"/>
        <dbReference type="ChEBI" id="CHEBI:90602"/>
    </reaction>
</comment>
<keyword evidence="4" id="KW-0460">Magnesium</keyword>